<reference evidence="1 2" key="1">
    <citation type="journal article" date="2016" name="Int. J. Syst. Evol. Microbiol.">
        <title>Acidipila dinghuensis sp. nov., an acidobacterium isolated from forest soil.</title>
        <authorList>
            <person name="Jiang Y.W."/>
            <person name="Wang J."/>
            <person name="Chen M.H."/>
            <person name="Lv Y.Y."/>
            <person name="Qiu L.H."/>
        </authorList>
    </citation>
    <scope>NUCLEOTIDE SEQUENCE [LARGE SCALE GENOMIC DNA]</scope>
    <source>
        <strain evidence="1 2">DHOF10</strain>
    </source>
</reference>
<dbReference type="OrthoDB" id="9780310at2"/>
<evidence type="ECO:0000313" key="1">
    <source>
        <dbReference type="EMBL" id="RXS93907.1"/>
    </source>
</evidence>
<dbReference type="PANTHER" id="PTHR30348:SF4">
    <property type="entry name" value="DUF72 DOMAIN-CONTAINING PROTEIN"/>
    <property type="match status" value="1"/>
</dbReference>
<evidence type="ECO:0000313" key="2">
    <source>
        <dbReference type="Proteomes" id="UP000290253"/>
    </source>
</evidence>
<proteinExistence type="predicted"/>
<dbReference type="EMBL" id="SDMK01000004">
    <property type="protein sequence ID" value="RXS93907.1"/>
    <property type="molecule type" value="Genomic_DNA"/>
</dbReference>
<name>A0A4Q1SA93_9BACT</name>
<dbReference type="PANTHER" id="PTHR30348">
    <property type="entry name" value="UNCHARACTERIZED PROTEIN YECE"/>
    <property type="match status" value="1"/>
</dbReference>
<keyword evidence="2" id="KW-1185">Reference proteome</keyword>
<dbReference type="InterPro" id="IPR036520">
    <property type="entry name" value="UPF0759_sf"/>
</dbReference>
<protein>
    <submittedName>
        <fullName evidence="1">DUF72 domain-containing protein</fullName>
    </submittedName>
</protein>
<sequence>MAPGVVGSIPTSRPSLCISDPDASHLTVSSSAKHGKPANHPAERIFVGCSGWAYPSWKPGFYPAGLPAKKFLSYYASRLNSVEVNYTFRTLPTEKMIQGWLETVSQHNPDTPRLDFETGESNDFRFSFKAPQRITHILRLKNAAADLDAFLASLEPVRSASRLGVLLFQLPPNFKADLDRLAAFLEDCPRGYRIAFEFRHESWFEEPALPHLEKLLRTHKAALCMAESDELLTPDLATANFACYRLRRSTYAQSELDAIRTRIQSKAQQLETKGEVYAYFRHDEEPAGALRAAAVLEGLRTA</sequence>
<dbReference type="Proteomes" id="UP000290253">
    <property type="component" value="Unassembled WGS sequence"/>
</dbReference>
<organism evidence="1 2">
    <name type="scientific">Silvibacterium dinghuense</name>
    <dbReference type="NCBI Taxonomy" id="1560006"/>
    <lineage>
        <taxon>Bacteria</taxon>
        <taxon>Pseudomonadati</taxon>
        <taxon>Acidobacteriota</taxon>
        <taxon>Terriglobia</taxon>
        <taxon>Terriglobales</taxon>
        <taxon>Acidobacteriaceae</taxon>
        <taxon>Silvibacterium</taxon>
    </lineage>
</organism>
<dbReference type="Pfam" id="PF01904">
    <property type="entry name" value="DUF72"/>
    <property type="match status" value="1"/>
</dbReference>
<dbReference type="AlphaFoldDB" id="A0A4Q1SA93"/>
<dbReference type="Gene3D" id="3.20.20.410">
    <property type="entry name" value="Protein of unknown function UPF0759"/>
    <property type="match status" value="1"/>
</dbReference>
<gene>
    <name evidence="1" type="ORF">ESZ00_16640</name>
</gene>
<dbReference type="SUPFAM" id="SSF117396">
    <property type="entry name" value="TM1631-like"/>
    <property type="match status" value="1"/>
</dbReference>
<accession>A0A4Q1SA93</accession>
<comment type="caution">
    <text evidence="1">The sequence shown here is derived from an EMBL/GenBank/DDBJ whole genome shotgun (WGS) entry which is preliminary data.</text>
</comment>
<dbReference type="InterPro" id="IPR002763">
    <property type="entry name" value="DUF72"/>
</dbReference>